<gene>
    <name evidence="5" type="primary">thiE_2</name>
    <name evidence="5" type="ORF">Pme01_16500</name>
</gene>
<dbReference type="GO" id="GO:0005737">
    <property type="term" value="C:cytoplasm"/>
    <property type="evidence" value="ECO:0007669"/>
    <property type="project" value="TreeGrafter"/>
</dbReference>
<dbReference type="AlphaFoldDB" id="A0A8J3X2M4"/>
<name>A0A8J3X2M4_9ACTN</name>
<dbReference type="GO" id="GO:0009228">
    <property type="term" value="P:thiamine biosynthetic process"/>
    <property type="evidence" value="ECO:0007669"/>
    <property type="project" value="UniProtKB-KW"/>
</dbReference>
<organism evidence="5 6">
    <name type="scientific">Planosporangium mesophilum</name>
    <dbReference type="NCBI Taxonomy" id="689768"/>
    <lineage>
        <taxon>Bacteria</taxon>
        <taxon>Bacillati</taxon>
        <taxon>Actinomycetota</taxon>
        <taxon>Actinomycetes</taxon>
        <taxon>Micromonosporales</taxon>
        <taxon>Micromonosporaceae</taxon>
        <taxon>Planosporangium</taxon>
    </lineage>
</organism>
<dbReference type="RefSeq" id="WP_168114987.1">
    <property type="nucleotide sequence ID" value="NZ_BOON01000015.1"/>
</dbReference>
<dbReference type="InterPro" id="IPR036206">
    <property type="entry name" value="ThiamineP_synth_sf"/>
</dbReference>
<reference evidence="5" key="1">
    <citation type="submission" date="2021-01" db="EMBL/GenBank/DDBJ databases">
        <title>Whole genome shotgun sequence of Planosporangium mesophilum NBRC 109066.</title>
        <authorList>
            <person name="Komaki H."/>
            <person name="Tamura T."/>
        </authorList>
    </citation>
    <scope>NUCLEOTIDE SEQUENCE</scope>
    <source>
        <strain evidence="5">NBRC 109066</strain>
    </source>
</reference>
<sequence length="196" mass="19842">MVIVFTDRRQARRPLPEVIAAAVDGGARLVVLREKDLPGDERAALAAQLHPLLARVGGRLLLAGREAGWAGPAGYARADGQHLAAADAWPATPPGLIGRSCHDAGELAGAAAEGCSYATVSPVFPSTSKPGYGPPLGLGKLRELCAGAGLPVYALGGVESGERAEACRHAGAAGVAVMGAVMRADDPAAVVKELMP</sequence>
<dbReference type="SUPFAM" id="SSF51391">
    <property type="entry name" value="Thiamin phosphate synthase"/>
    <property type="match status" value="1"/>
</dbReference>
<accession>A0A8J3X2M4</accession>
<comment type="pathway">
    <text evidence="2">Cofactor biosynthesis; thiamine diphosphate biosynthesis.</text>
</comment>
<feature type="domain" description="Thiamine phosphate synthase/TenI" evidence="4">
    <location>
        <begin position="4"/>
        <end position="181"/>
    </location>
</feature>
<dbReference type="InterPro" id="IPR013785">
    <property type="entry name" value="Aldolase_TIM"/>
</dbReference>
<dbReference type="Pfam" id="PF02581">
    <property type="entry name" value="TMP-TENI"/>
    <property type="match status" value="1"/>
</dbReference>
<dbReference type="InterPro" id="IPR022998">
    <property type="entry name" value="ThiamineP_synth_TenI"/>
</dbReference>
<dbReference type="PANTHER" id="PTHR20857:SF15">
    <property type="entry name" value="THIAMINE-PHOSPHATE SYNTHASE"/>
    <property type="match status" value="1"/>
</dbReference>
<keyword evidence="3" id="KW-0784">Thiamine biosynthesis</keyword>
<comment type="caution">
    <text evidence="5">The sequence shown here is derived from an EMBL/GenBank/DDBJ whole genome shotgun (WGS) entry which is preliminary data.</text>
</comment>
<dbReference type="Proteomes" id="UP000599074">
    <property type="component" value="Unassembled WGS sequence"/>
</dbReference>
<evidence type="ECO:0000313" key="6">
    <source>
        <dbReference type="Proteomes" id="UP000599074"/>
    </source>
</evidence>
<dbReference type="EMBL" id="BOON01000015">
    <property type="protein sequence ID" value="GII22053.1"/>
    <property type="molecule type" value="Genomic_DNA"/>
</dbReference>
<evidence type="ECO:0000313" key="5">
    <source>
        <dbReference type="EMBL" id="GII22053.1"/>
    </source>
</evidence>
<evidence type="ECO:0000256" key="3">
    <source>
        <dbReference type="ARBA" id="ARBA00022977"/>
    </source>
</evidence>
<comment type="function">
    <text evidence="1">Condenses 4-methyl-5-(beta-hydroxyethyl)thiazole monophosphate (THZ-P) and 2-methyl-4-amino-5-hydroxymethyl pyrimidine pyrophosphate (HMP-PP) to form thiamine monophosphate (TMP).</text>
</comment>
<dbReference type="CDD" id="cd00564">
    <property type="entry name" value="TMP_TenI"/>
    <property type="match status" value="1"/>
</dbReference>
<keyword evidence="6" id="KW-1185">Reference proteome</keyword>
<evidence type="ECO:0000259" key="4">
    <source>
        <dbReference type="Pfam" id="PF02581"/>
    </source>
</evidence>
<evidence type="ECO:0000256" key="1">
    <source>
        <dbReference type="ARBA" id="ARBA00003814"/>
    </source>
</evidence>
<evidence type="ECO:0000256" key="2">
    <source>
        <dbReference type="ARBA" id="ARBA00004948"/>
    </source>
</evidence>
<proteinExistence type="predicted"/>
<dbReference type="PANTHER" id="PTHR20857">
    <property type="entry name" value="THIAMINE-PHOSPHATE PYROPHOSPHORYLASE"/>
    <property type="match status" value="1"/>
</dbReference>
<dbReference type="GO" id="GO:0004789">
    <property type="term" value="F:thiamine-phosphate diphosphorylase activity"/>
    <property type="evidence" value="ECO:0007669"/>
    <property type="project" value="TreeGrafter"/>
</dbReference>
<protein>
    <submittedName>
        <fullName evidence="5">Putative thiamine-phosphate synthase</fullName>
    </submittedName>
</protein>
<dbReference type="Gene3D" id="3.20.20.70">
    <property type="entry name" value="Aldolase class I"/>
    <property type="match status" value="1"/>
</dbReference>